<dbReference type="EMBL" id="JAAKFY010000010">
    <property type="protein sequence ID" value="KAF3851349.1"/>
    <property type="molecule type" value="Genomic_DNA"/>
</dbReference>
<keyword evidence="1" id="KW-0732">Signal</keyword>
<protein>
    <recommendedName>
        <fullName evidence="4">Secreted protein</fullName>
    </recommendedName>
</protein>
<dbReference type="OrthoDB" id="5835829at2759"/>
<reference evidence="2 3" key="1">
    <citation type="submission" date="2020-03" db="EMBL/GenBank/DDBJ databases">
        <title>Dissostichus mawsoni Genome sequencing and assembly.</title>
        <authorList>
            <person name="Park H."/>
        </authorList>
    </citation>
    <scope>NUCLEOTIDE SEQUENCE [LARGE SCALE GENOMIC DNA]</scope>
    <source>
        <strain evidence="2">DM0001</strain>
        <tissue evidence="2">Muscle</tissue>
    </source>
</reference>
<accession>A0A7J5YRN3</accession>
<comment type="caution">
    <text evidence="2">The sequence shown here is derived from an EMBL/GenBank/DDBJ whole genome shotgun (WGS) entry which is preliminary data.</text>
</comment>
<feature type="signal peptide" evidence="1">
    <location>
        <begin position="1"/>
        <end position="20"/>
    </location>
</feature>
<sequence>MKPEQLVSVFVLQILSVTWSAKEGTFWCACAGDVGRQGTPVKVLVPSTSMFMNSSEPSRFSYEPFNVSVSKEPLKSFLRSSFTSLSTRCII</sequence>
<dbReference type="Proteomes" id="UP000518266">
    <property type="component" value="Unassembled WGS sequence"/>
</dbReference>
<feature type="chain" id="PRO_5029483902" description="Secreted protein" evidence="1">
    <location>
        <begin position="21"/>
        <end position="91"/>
    </location>
</feature>
<dbReference type="AlphaFoldDB" id="A0A7J5YRN3"/>
<evidence type="ECO:0008006" key="4">
    <source>
        <dbReference type="Google" id="ProtNLM"/>
    </source>
</evidence>
<evidence type="ECO:0000313" key="3">
    <source>
        <dbReference type="Proteomes" id="UP000518266"/>
    </source>
</evidence>
<evidence type="ECO:0000256" key="1">
    <source>
        <dbReference type="SAM" id="SignalP"/>
    </source>
</evidence>
<evidence type="ECO:0000313" key="2">
    <source>
        <dbReference type="EMBL" id="KAF3851349.1"/>
    </source>
</evidence>
<name>A0A7J5YRN3_DISMA</name>
<gene>
    <name evidence="2" type="ORF">F7725_013121</name>
</gene>
<proteinExistence type="predicted"/>
<keyword evidence="3" id="KW-1185">Reference proteome</keyword>
<organism evidence="2 3">
    <name type="scientific">Dissostichus mawsoni</name>
    <name type="common">Antarctic cod</name>
    <dbReference type="NCBI Taxonomy" id="36200"/>
    <lineage>
        <taxon>Eukaryota</taxon>
        <taxon>Metazoa</taxon>
        <taxon>Chordata</taxon>
        <taxon>Craniata</taxon>
        <taxon>Vertebrata</taxon>
        <taxon>Euteleostomi</taxon>
        <taxon>Actinopterygii</taxon>
        <taxon>Neopterygii</taxon>
        <taxon>Teleostei</taxon>
        <taxon>Neoteleostei</taxon>
        <taxon>Acanthomorphata</taxon>
        <taxon>Eupercaria</taxon>
        <taxon>Perciformes</taxon>
        <taxon>Notothenioidei</taxon>
        <taxon>Nototheniidae</taxon>
        <taxon>Dissostichus</taxon>
    </lineage>
</organism>